<dbReference type="InterPro" id="IPR007862">
    <property type="entry name" value="Adenylate_kinase_lid-dom"/>
</dbReference>
<evidence type="ECO:0000256" key="2">
    <source>
        <dbReference type="ARBA" id="ARBA00022741"/>
    </source>
</evidence>
<dbReference type="PROSITE" id="PS00113">
    <property type="entry name" value="ADENYLATE_KINASE"/>
    <property type="match status" value="1"/>
</dbReference>
<dbReference type="InterPro" id="IPR000850">
    <property type="entry name" value="Adenylat/UMP-CMP_kin"/>
</dbReference>
<dbReference type="InterPro" id="IPR006259">
    <property type="entry name" value="Adenyl_kin_sub"/>
</dbReference>
<name>A0A5C3LAB6_COPMA</name>
<dbReference type="SUPFAM" id="SSF52540">
    <property type="entry name" value="P-loop containing nucleoside triphosphate hydrolases"/>
    <property type="match status" value="1"/>
</dbReference>
<reference evidence="6 7" key="1">
    <citation type="journal article" date="2019" name="Nat. Ecol. Evol.">
        <title>Megaphylogeny resolves global patterns of mushroom evolution.</title>
        <authorList>
            <person name="Varga T."/>
            <person name="Krizsan K."/>
            <person name="Foldi C."/>
            <person name="Dima B."/>
            <person name="Sanchez-Garcia M."/>
            <person name="Sanchez-Ramirez S."/>
            <person name="Szollosi G.J."/>
            <person name="Szarkandi J.G."/>
            <person name="Papp V."/>
            <person name="Albert L."/>
            <person name="Andreopoulos W."/>
            <person name="Angelini C."/>
            <person name="Antonin V."/>
            <person name="Barry K.W."/>
            <person name="Bougher N.L."/>
            <person name="Buchanan P."/>
            <person name="Buyck B."/>
            <person name="Bense V."/>
            <person name="Catcheside P."/>
            <person name="Chovatia M."/>
            <person name="Cooper J."/>
            <person name="Damon W."/>
            <person name="Desjardin D."/>
            <person name="Finy P."/>
            <person name="Geml J."/>
            <person name="Haridas S."/>
            <person name="Hughes K."/>
            <person name="Justo A."/>
            <person name="Karasinski D."/>
            <person name="Kautmanova I."/>
            <person name="Kiss B."/>
            <person name="Kocsube S."/>
            <person name="Kotiranta H."/>
            <person name="LaButti K.M."/>
            <person name="Lechner B.E."/>
            <person name="Liimatainen K."/>
            <person name="Lipzen A."/>
            <person name="Lukacs Z."/>
            <person name="Mihaltcheva S."/>
            <person name="Morgado L.N."/>
            <person name="Niskanen T."/>
            <person name="Noordeloos M.E."/>
            <person name="Ohm R.A."/>
            <person name="Ortiz-Santana B."/>
            <person name="Ovrebo C."/>
            <person name="Racz N."/>
            <person name="Riley R."/>
            <person name="Savchenko A."/>
            <person name="Shiryaev A."/>
            <person name="Soop K."/>
            <person name="Spirin V."/>
            <person name="Szebenyi C."/>
            <person name="Tomsovsky M."/>
            <person name="Tulloss R.E."/>
            <person name="Uehling J."/>
            <person name="Grigoriev I.V."/>
            <person name="Vagvolgyi C."/>
            <person name="Papp T."/>
            <person name="Martin F.M."/>
            <person name="Miettinen O."/>
            <person name="Hibbett D.S."/>
            <person name="Nagy L.G."/>
        </authorList>
    </citation>
    <scope>NUCLEOTIDE SEQUENCE [LARGE SCALE GENOMIC DNA]</scope>
    <source>
        <strain evidence="6 7">CBS 121175</strain>
    </source>
</reference>
<evidence type="ECO:0000256" key="1">
    <source>
        <dbReference type="ARBA" id="ARBA00022679"/>
    </source>
</evidence>
<dbReference type="STRING" id="230819.A0A5C3LAB6"/>
<dbReference type="InterPro" id="IPR027417">
    <property type="entry name" value="P-loop_NTPase"/>
</dbReference>
<accession>A0A5C3LAB6</accession>
<dbReference type="OrthoDB" id="439792at2759"/>
<dbReference type="Gene3D" id="3.40.50.300">
    <property type="entry name" value="P-loop containing nucleotide triphosphate hydrolases"/>
    <property type="match status" value="1"/>
</dbReference>
<keyword evidence="7" id="KW-1185">Reference proteome</keyword>
<evidence type="ECO:0000259" key="5">
    <source>
        <dbReference type="Pfam" id="PF05191"/>
    </source>
</evidence>
<evidence type="ECO:0000313" key="7">
    <source>
        <dbReference type="Proteomes" id="UP000307440"/>
    </source>
</evidence>
<keyword evidence="3 4" id="KW-0418">Kinase</keyword>
<dbReference type="EMBL" id="ML210147">
    <property type="protein sequence ID" value="TFK29999.1"/>
    <property type="molecule type" value="Genomic_DNA"/>
</dbReference>
<gene>
    <name evidence="6" type="ORF">FA15DRAFT_663322</name>
</gene>
<dbReference type="Pfam" id="PF05191">
    <property type="entry name" value="ADK_lid"/>
    <property type="match status" value="1"/>
</dbReference>
<keyword evidence="1 4" id="KW-0808">Transferase</keyword>
<dbReference type="Pfam" id="PF00406">
    <property type="entry name" value="ADK"/>
    <property type="match status" value="1"/>
</dbReference>
<proteinExistence type="inferred from homology"/>
<sequence length="345" mass="38405">MSIQNTMKLSSSLGLRLKAAGASRSTRITTHPTFTLQAQLPCNSFNTHRTISRLAVSQTLNASTSKQDDRDERVVRMVMFGKPGAGKGTLSNLLVKHYDILSISTGDLLRLHIAQKTDVGRQVEGIMARGGLVPDELMLKIVTSKLDSLHNKHWILDGFPRTLDQSQLLDAHLRKQNTPLSLVVNLNVPDEVILSRISDRWVHLASGRVYNTSYNPPRVPGYDDVTGEPLTKRPDDNPEIFSRRLQAFYAATSPILSHYQNLASQQVAPPKNPYQHPHQVTLYRPTKVAVRTLSGNTSDEIWPELDYVMLSMFPGLKRRVDVQANRMPPLTEAIAANLAATSFGK</sequence>
<dbReference type="Proteomes" id="UP000307440">
    <property type="component" value="Unassembled WGS sequence"/>
</dbReference>
<evidence type="ECO:0000256" key="4">
    <source>
        <dbReference type="RuleBase" id="RU003330"/>
    </source>
</evidence>
<dbReference type="InterPro" id="IPR033690">
    <property type="entry name" value="Adenylat_kinase_CS"/>
</dbReference>
<dbReference type="GO" id="GO:0004017">
    <property type="term" value="F:AMP kinase activity"/>
    <property type="evidence" value="ECO:0007669"/>
    <property type="project" value="InterPro"/>
</dbReference>
<organism evidence="6 7">
    <name type="scientific">Coprinopsis marcescibilis</name>
    <name type="common">Agaric fungus</name>
    <name type="synonym">Psathyrella marcescibilis</name>
    <dbReference type="NCBI Taxonomy" id="230819"/>
    <lineage>
        <taxon>Eukaryota</taxon>
        <taxon>Fungi</taxon>
        <taxon>Dikarya</taxon>
        <taxon>Basidiomycota</taxon>
        <taxon>Agaricomycotina</taxon>
        <taxon>Agaricomycetes</taxon>
        <taxon>Agaricomycetidae</taxon>
        <taxon>Agaricales</taxon>
        <taxon>Agaricineae</taxon>
        <taxon>Psathyrellaceae</taxon>
        <taxon>Coprinopsis</taxon>
    </lineage>
</organism>
<dbReference type="CDD" id="cd01428">
    <property type="entry name" value="ADK"/>
    <property type="match status" value="1"/>
</dbReference>
<evidence type="ECO:0000313" key="6">
    <source>
        <dbReference type="EMBL" id="TFK29999.1"/>
    </source>
</evidence>
<protein>
    <submittedName>
        <fullName evidence="6">Adenylate kinase</fullName>
    </submittedName>
</protein>
<dbReference type="PANTHER" id="PTHR23359">
    <property type="entry name" value="NUCLEOTIDE KINASE"/>
    <property type="match status" value="1"/>
</dbReference>
<dbReference type="AlphaFoldDB" id="A0A5C3LAB6"/>
<dbReference type="GO" id="GO:0005524">
    <property type="term" value="F:ATP binding"/>
    <property type="evidence" value="ECO:0007669"/>
    <property type="project" value="InterPro"/>
</dbReference>
<dbReference type="HAMAP" id="MF_00235">
    <property type="entry name" value="Adenylate_kinase_Adk"/>
    <property type="match status" value="1"/>
</dbReference>
<feature type="domain" description="Adenylate kinase active site lid" evidence="5">
    <location>
        <begin position="200"/>
        <end position="235"/>
    </location>
</feature>
<dbReference type="PRINTS" id="PR00094">
    <property type="entry name" value="ADENYLTKNASE"/>
</dbReference>
<dbReference type="NCBIfam" id="TIGR01351">
    <property type="entry name" value="adk"/>
    <property type="match status" value="1"/>
</dbReference>
<dbReference type="FunFam" id="3.40.50.300:FF:000106">
    <property type="entry name" value="Adenylate kinase mitochondrial"/>
    <property type="match status" value="1"/>
</dbReference>
<comment type="similarity">
    <text evidence="4">Belongs to the adenylate kinase family.</text>
</comment>
<keyword evidence="2" id="KW-0547">Nucleotide-binding</keyword>
<evidence type="ECO:0000256" key="3">
    <source>
        <dbReference type="ARBA" id="ARBA00022777"/>
    </source>
</evidence>